<feature type="active site" description="Proton acceptor" evidence="4">
    <location>
        <position position="266"/>
    </location>
</feature>
<dbReference type="InterPro" id="IPR000262">
    <property type="entry name" value="FMN-dep_DH"/>
</dbReference>
<keyword evidence="5" id="KW-0288">FMN</keyword>
<dbReference type="PANTHER" id="PTHR10578:SF149">
    <property type="entry name" value="2-HYDROXYACID OXIDASE 2"/>
    <property type="match status" value="1"/>
</dbReference>
<comment type="cofactor">
    <cofactor evidence="1">
        <name>FMN</name>
        <dbReference type="ChEBI" id="CHEBI:58210"/>
    </cofactor>
</comment>
<name>F0WZW4_9STRA</name>
<dbReference type="InterPro" id="IPR037396">
    <property type="entry name" value="FMN_HAD"/>
</dbReference>
<evidence type="ECO:0000256" key="1">
    <source>
        <dbReference type="ARBA" id="ARBA00001917"/>
    </source>
</evidence>
<feature type="binding site" evidence="5">
    <location>
        <position position="266"/>
    </location>
    <ligand>
        <name>glyoxylate</name>
        <dbReference type="ChEBI" id="CHEBI:36655"/>
    </ligand>
</feature>
<dbReference type="PROSITE" id="PS51349">
    <property type="entry name" value="FMN_HYDROXY_ACID_DH_2"/>
    <property type="match status" value="1"/>
</dbReference>
<reference evidence="7" key="2">
    <citation type="submission" date="2011-02" db="EMBL/GenBank/DDBJ databases">
        <authorList>
            <person name="MacLean D."/>
        </authorList>
    </citation>
    <scope>NUCLEOTIDE SEQUENCE</scope>
</reference>
<dbReference type="GO" id="GO:0016491">
    <property type="term" value="F:oxidoreductase activity"/>
    <property type="evidence" value="ECO:0007669"/>
    <property type="project" value="UniProtKB-KW"/>
</dbReference>
<comment type="similarity">
    <text evidence="3">Belongs to the FMN-dependent alpha-hydroxy acid dehydrogenase family.</text>
</comment>
<evidence type="ECO:0000256" key="2">
    <source>
        <dbReference type="ARBA" id="ARBA00023002"/>
    </source>
</evidence>
<evidence type="ECO:0000256" key="3">
    <source>
        <dbReference type="ARBA" id="ARBA00024042"/>
    </source>
</evidence>
<dbReference type="FunFam" id="3.20.20.70:FF:000056">
    <property type="entry name" value="hydroxyacid oxidase 2"/>
    <property type="match status" value="1"/>
</dbReference>
<feature type="binding site" evidence="5">
    <location>
        <position position="32"/>
    </location>
    <ligand>
        <name>glyoxylate</name>
        <dbReference type="ChEBI" id="CHEBI:36655"/>
    </ligand>
</feature>
<dbReference type="PANTHER" id="PTHR10578">
    <property type="entry name" value="S -2-HYDROXY-ACID OXIDASE-RELATED"/>
    <property type="match status" value="1"/>
</dbReference>
<gene>
    <name evidence="7" type="primary">AlNc14C446G11705</name>
    <name evidence="7" type="ORF">ALNC14_131870</name>
</gene>
<dbReference type="InterPro" id="IPR008259">
    <property type="entry name" value="FMN_hydac_DH_AS"/>
</dbReference>
<dbReference type="GO" id="GO:0010181">
    <property type="term" value="F:FMN binding"/>
    <property type="evidence" value="ECO:0007669"/>
    <property type="project" value="InterPro"/>
</dbReference>
<dbReference type="GO" id="GO:0005737">
    <property type="term" value="C:cytoplasm"/>
    <property type="evidence" value="ECO:0007669"/>
    <property type="project" value="UniProtKB-ARBA"/>
</dbReference>
<dbReference type="Pfam" id="PF01070">
    <property type="entry name" value="FMN_dh"/>
    <property type="match status" value="1"/>
</dbReference>
<feature type="binding site" evidence="5">
    <location>
        <position position="136"/>
    </location>
    <ligand>
        <name>FMN</name>
        <dbReference type="ChEBI" id="CHEBI:58210"/>
    </ligand>
</feature>
<dbReference type="CDD" id="cd02809">
    <property type="entry name" value="alpha_hydroxyacid_oxid_FMN"/>
    <property type="match status" value="1"/>
</dbReference>
<dbReference type="PROSITE" id="PS00557">
    <property type="entry name" value="FMN_HYDROXY_ACID_DH_1"/>
    <property type="match status" value="1"/>
</dbReference>
<dbReference type="InterPro" id="IPR012133">
    <property type="entry name" value="Alpha-hydoxy_acid_DH_FMN"/>
</dbReference>
<feature type="binding site" evidence="5">
    <location>
        <position position="242"/>
    </location>
    <ligand>
        <name>FMN</name>
        <dbReference type="ChEBI" id="CHEBI:58210"/>
    </ligand>
</feature>
<feature type="binding site" evidence="5">
    <location>
        <position position="264"/>
    </location>
    <ligand>
        <name>FMN</name>
        <dbReference type="ChEBI" id="CHEBI:58210"/>
    </ligand>
</feature>
<accession>F0WZW4</accession>
<feature type="binding site" evidence="5">
    <location>
        <begin position="85"/>
        <end position="87"/>
    </location>
    <ligand>
        <name>FMN</name>
        <dbReference type="ChEBI" id="CHEBI:58210"/>
    </ligand>
</feature>
<dbReference type="InterPro" id="IPR013785">
    <property type="entry name" value="Aldolase_TIM"/>
</dbReference>
<dbReference type="AlphaFoldDB" id="F0WZW4"/>
<feature type="binding site" evidence="5">
    <location>
        <begin position="298"/>
        <end position="302"/>
    </location>
    <ligand>
        <name>FMN</name>
        <dbReference type="ChEBI" id="CHEBI:58210"/>
    </ligand>
</feature>
<reference evidence="7" key="1">
    <citation type="journal article" date="2011" name="PLoS Biol.">
        <title>Gene gain and loss during evolution of obligate parasitism in the white rust pathogen of Arabidopsis thaliana.</title>
        <authorList>
            <person name="Kemen E."/>
            <person name="Gardiner A."/>
            <person name="Schultz-Larsen T."/>
            <person name="Kemen A.C."/>
            <person name="Balmuth A.L."/>
            <person name="Robert-Seilaniantz A."/>
            <person name="Bailey K."/>
            <person name="Holub E."/>
            <person name="Studholme D.J."/>
            <person name="Maclean D."/>
            <person name="Jones J.D."/>
        </authorList>
    </citation>
    <scope>NUCLEOTIDE SEQUENCE</scope>
</reference>
<feature type="domain" description="FMN hydroxy acid dehydrogenase" evidence="6">
    <location>
        <begin position="6"/>
        <end position="372"/>
    </location>
</feature>
<evidence type="ECO:0000313" key="7">
    <source>
        <dbReference type="EMBL" id="CCA27043.1"/>
    </source>
</evidence>
<dbReference type="SUPFAM" id="SSF51395">
    <property type="entry name" value="FMN-linked oxidoreductases"/>
    <property type="match status" value="1"/>
</dbReference>
<evidence type="ECO:0000256" key="5">
    <source>
        <dbReference type="PIRSR" id="PIRSR000138-2"/>
    </source>
</evidence>
<feature type="binding site" evidence="5">
    <location>
        <position position="173"/>
    </location>
    <ligand>
        <name>glyoxylate</name>
        <dbReference type="ChEBI" id="CHEBI:36655"/>
    </ligand>
</feature>
<evidence type="ECO:0000259" key="6">
    <source>
        <dbReference type="PROSITE" id="PS51349"/>
    </source>
</evidence>
<feature type="binding site" evidence="5">
    <location>
        <position position="269"/>
    </location>
    <ligand>
        <name>glyoxylate</name>
        <dbReference type="ChEBI" id="CHEBI:36655"/>
    </ligand>
</feature>
<feature type="binding site" evidence="5">
    <location>
        <begin position="321"/>
        <end position="322"/>
    </location>
    <ligand>
        <name>FMN</name>
        <dbReference type="ChEBI" id="CHEBI:58210"/>
    </ligand>
</feature>
<feature type="binding site" evidence="5">
    <location>
        <position position="164"/>
    </location>
    <ligand>
        <name>FMN</name>
        <dbReference type="ChEBI" id="CHEBI:58210"/>
    </ligand>
</feature>
<dbReference type="HOGENOM" id="CLU_020639_6_1_1"/>
<evidence type="ECO:0000256" key="4">
    <source>
        <dbReference type="PIRSR" id="PIRSR000138-1"/>
    </source>
</evidence>
<feature type="binding site" evidence="5">
    <location>
        <position position="138"/>
    </location>
    <ligand>
        <name>glyoxylate</name>
        <dbReference type="ChEBI" id="CHEBI:36655"/>
    </ligand>
</feature>
<keyword evidence="2" id="KW-0560">Oxidoreductase</keyword>
<feature type="binding site" evidence="5">
    <location>
        <position position="114"/>
    </location>
    <ligand>
        <name>FMN</name>
        <dbReference type="ChEBI" id="CHEBI:58210"/>
    </ligand>
</feature>
<sequence>MKLVPGSDTKPINALDYEEFAREYLPKNAYDYYATGADDKVTLKENQNAFQRIKLRPRVLRNVSTMHMRTSLLGSEVDTPVCIAPTAMHCMAHYEGEVATARAAARMNTCMILSTLSTKSIEDVANASGNGLRWFQLYVFKDRDLTLSLVKRAEQAGYKAIVLTVDTPVFGQREADVRNRFALPRHLKLANFTEVERKYAHSVQSTEGSGVAEYVSTFFDPTLDWDDVKWLKRNTTLPLVIKGILTAEDAVLVAEIGCDAIIVSNHGARQLDGVLATIEALPEVVKAVKGMTVEVYVDGGFRRGTDIFKALALGARAVFLGRPILWGLSHDGETGAYKVLRMLTDELQTTMVFSGTRRLCDISLEYVQDQRLSGLRARC</sequence>
<dbReference type="Gene3D" id="3.20.20.70">
    <property type="entry name" value="Aldolase class I"/>
    <property type="match status" value="1"/>
</dbReference>
<keyword evidence="5" id="KW-0285">Flavoprotein</keyword>
<protein>
    <submittedName>
        <fullName evidence="7">Peroxisomal (S)2hydroxyacid oxidase putative</fullName>
    </submittedName>
</protein>
<dbReference type="PIRSF" id="PIRSF000138">
    <property type="entry name" value="Al-hdrx_acd_dh"/>
    <property type="match status" value="1"/>
</dbReference>
<proteinExistence type="inferred from homology"/>
<dbReference type="EMBL" id="FR824489">
    <property type="protein sequence ID" value="CCA27043.1"/>
    <property type="molecule type" value="Genomic_DNA"/>
</dbReference>
<organism evidence="7">
    <name type="scientific">Albugo laibachii Nc14</name>
    <dbReference type="NCBI Taxonomy" id="890382"/>
    <lineage>
        <taxon>Eukaryota</taxon>
        <taxon>Sar</taxon>
        <taxon>Stramenopiles</taxon>
        <taxon>Oomycota</taxon>
        <taxon>Peronosporomycetes</taxon>
        <taxon>Albuginales</taxon>
        <taxon>Albuginaceae</taxon>
        <taxon>Albugo</taxon>
    </lineage>
</organism>